<dbReference type="Pfam" id="PF08281">
    <property type="entry name" value="Sigma70_r4_2"/>
    <property type="match status" value="1"/>
</dbReference>
<dbReference type="SUPFAM" id="SSF88659">
    <property type="entry name" value="Sigma3 and sigma4 domains of RNA polymerase sigma factors"/>
    <property type="match status" value="1"/>
</dbReference>
<keyword evidence="4" id="KW-0804">Transcription</keyword>
<dbReference type="GO" id="GO:0003677">
    <property type="term" value="F:DNA binding"/>
    <property type="evidence" value="ECO:0007669"/>
    <property type="project" value="InterPro"/>
</dbReference>
<dbReference type="InterPro" id="IPR007627">
    <property type="entry name" value="RNA_pol_sigma70_r2"/>
</dbReference>
<dbReference type="Gene3D" id="1.10.1740.10">
    <property type="match status" value="1"/>
</dbReference>
<evidence type="ECO:0000256" key="4">
    <source>
        <dbReference type="ARBA" id="ARBA00023163"/>
    </source>
</evidence>
<dbReference type="Pfam" id="PF04542">
    <property type="entry name" value="Sigma70_r2"/>
    <property type="match status" value="1"/>
</dbReference>
<comment type="similarity">
    <text evidence="1">Belongs to the sigma-70 factor family. ECF subfamily.</text>
</comment>
<dbReference type="InterPro" id="IPR014284">
    <property type="entry name" value="RNA_pol_sigma-70_dom"/>
</dbReference>
<dbReference type="RefSeq" id="WP_128777184.1">
    <property type="nucleotide sequence ID" value="NZ_RYFI01000007.1"/>
</dbReference>
<name>A0A4Q0MJK6_9HYPH</name>
<gene>
    <name evidence="7" type="ORF">EK403_09130</name>
</gene>
<evidence type="ECO:0000313" key="8">
    <source>
        <dbReference type="Proteomes" id="UP000289708"/>
    </source>
</evidence>
<evidence type="ECO:0000256" key="3">
    <source>
        <dbReference type="ARBA" id="ARBA00023082"/>
    </source>
</evidence>
<organism evidence="7 8">
    <name type="scientific">Hansschlegelia zhihuaiae</name>
    <dbReference type="NCBI Taxonomy" id="405005"/>
    <lineage>
        <taxon>Bacteria</taxon>
        <taxon>Pseudomonadati</taxon>
        <taxon>Pseudomonadota</taxon>
        <taxon>Alphaproteobacteria</taxon>
        <taxon>Hyphomicrobiales</taxon>
        <taxon>Methylopilaceae</taxon>
        <taxon>Hansschlegelia</taxon>
    </lineage>
</organism>
<evidence type="ECO:0000256" key="1">
    <source>
        <dbReference type="ARBA" id="ARBA00010641"/>
    </source>
</evidence>
<evidence type="ECO:0000313" key="7">
    <source>
        <dbReference type="EMBL" id="RXF73738.1"/>
    </source>
</evidence>
<dbReference type="PANTHER" id="PTHR43133:SF25">
    <property type="entry name" value="RNA POLYMERASE SIGMA FACTOR RFAY-RELATED"/>
    <property type="match status" value="1"/>
</dbReference>
<evidence type="ECO:0000259" key="5">
    <source>
        <dbReference type="Pfam" id="PF04542"/>
    </source>
</evidence>
<dbReference type="InterPro" id="IPR036388">
    <property type="entry name" value="WH-like_DNA-bd_sf"/>
</dbReference>
<proteinExistence type="inferred from homology"/>
<dbReference type="Proteomes" id="UP000289708">
    <property type="component" value="Unassembled WGS sequence"/>
</dbReference>
<keyword evidence="2" id="KW-0805">Transcription regulation</keyword>
<dbReference type="SUPFAM" id="SSF88946">
    <property type="entry name" value="Sigma2 domain of RNA polymerase sigma factors"/>
    <property type="match status" value="1"/>
</dbReference>
<sequence>MSPSHFADELVALLPRLRRFALSLCGDRALADDLVQGACERALKARDRWEPGTRLDSWTFRILRNLWLDGIRKTRSEGVTQPVDETFDLAGEDGRRVAHASITAAAVMQGVAALPEDQKRVLTMVCIEGMSYREAADVLGTPIGTVMSRLSRARRALAEGLGMTESESPLEASDVTTP</sequence>
<dbReference type="NCBIfam" id="TIGR02937">
    <property type="entry name" value="sigma70-ECF"/>
    <property type="match status" value="1"/>
</dbReference>
<feature type="domain" description="RNA polymerase sigma factor 70 region 4 type 2" evidence="6">
    <location>
        <begin position="106"/>
        <end position="157"/>
    </location>
</feature>
<evidence type="ECO:0000256" key="2">
    <source>
        <dbReference type="ARBA" id="ARBA00023015"/>
    </source>
</evidence>
<dbReference type="Gene3D" id="1.10.10.10">
    <property type="entry name" value="Winged helix-like DNA-binding domain superfamily/Winged helix DNA-binding domain"/>
    <property type="match status" value="1"/>
</dbReference>
<dbReference type="EMBL" id="RYFI01000007">
    <property type="protein sequence ID" value="RXF73738.1"/>
    <property type="molecule type" value="Genomic_DNA"/>
</dbReference>
<dbReference type="InterPro" id="IPR013249">
    <property type="entry name" value="RNA_pol_sigma70_r4_t2"/>
</dbReference>
<reference evidence="7 8" key="1">
    <citation type="submission" date="2018-12" db="EMBL/GenBank/DDBJ databases">
        <title>bacterium Hansschlegelia zhihuaiae S113.</title>
        <authorList>
            <person name="He J."/>
        </authorList>
    </citation>
    <scope>NUCLEOTIDE SEQUENCE [LARGE SCALE GENOMIC DNA]</scope>
    <source>
        <strain evidence="7 8">S 113</strain>
    </source>
</reference>
<dbReference type="InterPro" id="IPR039425">
    <property type="entry name" value="RNA_pol_sigma-70-like"/>
</dbReference>
<protein>
    <submittedName>
        <fullName evidence="7">RNA polymerase sigma factor</fullName>
    </submittedName>
</protein>
<dbReference type="GO" id="GO:0006352">
    <property type="term" value="P:DNA-templated transcription initiation"/>
    <property type="evidence" value="ECO:0007669"/>
    <property type="project" value="InterPro"/>
</dbReference>
<keyword evidence="8" id="KW-1185">Reference proteome</keyword>
<keyword evidence="3" id="KW-0731">Sigma factor</keyword>
<accession>A0A4Q0MJK6</accession>
<dbReference type="OrthoDB" id="9797134at2"/>
<dbReference type="AlphaFoldDB" id="A0A4Q0MJK6"/>
<evidence type="ECO:0000259" key="6">
    <source>
        <dbReference type="Pfam" id="PF08281"/>
    </source>
</evidence>
<comment type="caution">
    <text evidence="7">The sequence shown here is derived from an EMBL/GenBank/DDBJ whole genome shotgun (WGS) entry which is preliminary data.</text>
</comment>
<dbReference type="InterPro" id="IPR013325">
    <property type="entry name" value="RNA_pol_sigma_r2"/>
</dbReference>
<dbReference type="PANTHER" id="PTHR43133">
    <property type="entry name" value="RNA POLYMERASE ECF-TYPE SIGMA FACTO"/>
    <property type="match status" value="1"/>
</dbReference>
<dbReference type="CDD" id="cd06171">
    <property type="entry name" value="Sigma70_r4"/>
    <property type="match status" value="1"/>
</dbReference>
<feature type="domain" description="RNA polymerase sigma-70 region 2" evidence="5">
    <location>
        <begin position="12"/>
        <end position="75"/>
    </location>
</feature>
<dbReference type="GO" id="GO:0016987">
    <property type="term" value="F:sigma factor activity"/>
    <property type="evidence" value="ECO:0007669"/>
    <property type="project" value="UniProtKB-KW"/>
</dbReference>
<dbReference type="InterPro" id="IPR013324">
    <property type="entry name" value="RNA_pol_sigma_r3/r4-like"/>
</dbReference>